<sequence>MDVNQLSISRACQKVLSHVWDLFKNGQKTRAQNLLAEHRPRWTPEERVQSFLLEGEYFIRLRLLEEALAAHKTALITTREIRAAAKDPLRLVIAEPFLMITIILLFQKAKQDRLTQFLKSLARSPLFGLDFLRRTAEATRRTGYSKLEVRIWETYLKHNLPKKEQWSALVEKGIALLMSRNYQEAKRAFHVAARLFPQEHRPYGLLTAIAATEGNIQKARYFCNSSWTYGNRNAPYLRYRFILLLSEERFDLADETFCLLTQNTREILQTLFNNTFLVMHPCMLRHCEMALPKFKTYLTETHRRLSHKMQTCIGIVESECLKARGIYDYNHTFTLPLVNMFWNIDVKPLYNLPHEECLYQLEPHSEREVETFRTQYGNIIDRTSFEKYVDTLRKQRRVVGLTLLTASTVIDMLAKVLEECEVAFQGVVRFDPGQSAAFTFQHGEGIVFGKHIVDLGDMDAIETIFRTQITQSKGA</sequence>
<dbReference type="EMBL" id="MHNK01000021">
    <property type="protein sequence ID" value="OGZ42839.1"/>
    <property type="molecule type" value="Genomic_DNA"/>
</dbReference>
<dbReference type="InterPro" id="IPR011990">
    <property type="entry name" value="TPR-like_helical_dom_sf"/>
</dbReference>
<protein>
    <submittedName>
        <fullName evidence="1">Uncharacterized protein</fullName>
    </submittedName>
</protein>
<organism evidence="1 2">
    <name type="scientific">Candidatus Ryanbacteria bacterium RIFCSPHIGHO2_01_FULL_45_22</name>
    <dbReference type="NCBI Taxonomy" id="1802114"/>
    <lineage>
        <taxon>Bacteria</taxon>
        <taxon>Candidatus Ryaniibacteriota</taxon>
    </lineage>
</organism>
<dbReference type="Gene3D" id="1.25.40.10">
    <property type="entry name" value="Tetratricopeptide repeat domain"/>
    <property type="match status" value="1"/>
</dbReference>
<reference evidence="1 2" key="1">
    <citation type="journal article" date="2016" name="Nat. Commun.">
        <title>Thousands of microbial genomes shed light on interconnected biogeochemical processes in an aquifer system.</title>
        <authorList>
            <person name="Anantharaman K."/>
            <person name="Brown C.T."/>
            <person name="Hug L.A."/>
            <person name="Sharon I."/>
            <person name="Castelle C.J."/>
            <person name="Probst A.J."/>
            <person name="Thomas B.C."/>
            <person name="Singh A."/>
            <person name="Wilkins M.J."/>
            <person name="Karaoz U."/>
            <person name="Brodie E.L."/>
            <person name="Williams K.H."/>
            <person name="Hubbard S.S."/>
            <person name="Banfield J.F."/>
        </authorList>
    </citation>
    <scope>NUCLEOTIDE SEQUENCE [LARGE SCALE GENOMIC DNA]</scope>
</reference>
<dbReference type="SUPFAM" id="SSF48452">
    <property type="entry name" value="TPR-like"/>
    <property type="match status" value="1"/>
</dbReference>
<evidence type="ECO:0000313" key="1">
    <source>
        <dbReference type="EMBL" id="OGZ42839.1"/>
    </source>
</evidence>
<comment type="caution">
    <text evidence="1">The sequence shown here is derived from an EMBL/GenBank/DDBJ whole genome shotgun (WGS) entry which is preliminary data.</text>
</comment>
<dbReference type="AlphaFoldDB" id="A0A1G2FXP8"/>
<evidence type="ECO:0000313" key="2">
    <source>
        <dbReference type="Proteomes" id="UP000177480"/>
    </source>
</evidence>
<name>A0A1G2FXP8_9BACT</name>
<accession>A0A1G2FXP8</accession>
<dbReference type="Proteomes" id="UP000177480">
    <property type="component" value="Unassembled WGS sequence"/>
</dbReference>
<gene>
    <name evidence="1" type="ORF">A2719_00120</name>
</gene>
<dbReference type="STRING" id="1802114.A2719_00120"/>
<proteinExistence type="predicted"/>